<dbReference type="SUPFAM" id="SSF55811">
    <property type="entry name" value="Nudix"/>
    <property type="match status" value="1"/>
</dbReference>
<feature type="region of interest" description="Disordered" evidence="1">
    <location>
        <begin position="201"/>
        <end position="247"/>
    </location>
</feature>
<dbReference type="Gene3D" id="3.90.79.10">
    <property type="entry name" value="Nucleoside Triphosphate Pyrophosphohydrolase"/>
    <property type="match status" value="1"/>
</dbReference>
<protein>
    <recommendedName>
        <fullName evidence="4">Nudix hydrolase domain-containing protein</fullName>
    </recommendedName>
</protein>
<organism evidence="2 3">
    <name type="scientific">Saccharomonospora viridis</name>
    <dbReference type="NCBI Taxonomy" id="1852"/>
    <lineage>
        <taxon>Bacteria</taxon>
        <taxon>Bacillati</taxon>
        <taxon>Actinomycetota</taxon>
        <taxon>Actinomycetes</taxon>
        <taxon>Pseudonocardiales</taxon>
        <taxon>Pseudonocardiaceae</taxon>
        <taxon>Saccharomonospora</taxon>
    </lineage>
</organism>
<sequence length="304" mass="33604">MGRAPAPLVIRGAGRAGIGRLLMSWRVKTADGCLALKAMTAEETGCEAVVERLLGVDSRVIPSAERHRPGLPDHHSVGIFYQVRITGGRLRPEPNGTVVESAWTPLSDVAGLHRSSLTSVLRWRGRVRRPATSLRPGRWADPALSRQRHPGPTAPRRPTTAAVRRLLFRPGHRSPSGEGPLGWDRPGPDFRGYLFLAAGRTGQRPRDPRLLPRPAATRQDRARARTRADGSRTGRSEGRGPSDRRIADGVLRRGCDGLFPAQGGVVRPDFTVERYYDRLALHRRIDKDGSFVAYARRFLIEARK</sequence>
<accession>A0A837D830</accession>
<dbReference type="InterPro" id="IPR015797">
    <property type="entry name" value="NUDIX_hydrolase-like_dom_sf"/>
</dbReference>
<feature type="compositionally biased region" description="Basic and acidic residues" evidence="1">
    <location>
        <begin position="218"/>
        <end position="247"/>
    </location>
</feature>
<dbReference type="Proteomes" id="UP000030848">
    <property type="component" value="Unassembled WGS sequence"/>
</dbReference>
<dbReference type="EMBL" id="JRZE01000005">
    <property type="protein sequence ID" value="KHF43797.1"/>
    <property type="molecule type" value="Genomic_DNA"/>
</dbReference>
<reference evidence="2 3" key="1">
    <citation type="submission" date="2014-10" db="EMBL/GenBank/DDBJ databases">
        <title>Genome sequence of Micropolyspora internatus JCM3315.</title>
        <authorList>
            <person name="Shin S.-K."/>
            <person name="Yi H."/>
        </authorList>
    </citation>
    <scope>NUCLEOTIDE SEQUENCE [LARGE SCALE GENOMIC DNA]</scope>
    <source>
        <strain evidence="2 3">JCM 3315</strain>
    </source>
</reference>
<gene>
    <name evidence="2" type="ORF">MINT15_25220</name>
</gene>
<name>A0A837D830_9PSEU</name>
<evidence type="ECO:0000313" key="2">
    <source>
        <dbReference type="EMBL" id="KHF43797.1"/>
    </source>
</evidence>
<comment type="caution">
    <text evidence="2">The sequence shown here is derived from an EMBL/GenBank/DDBJ whole genome shotgun (WGS) entry which is preliminary data.</text>
</comment>
<dbReference type="AlphaFoldDB" id="A0A837D830"/>
<proteinExistence type="predicted"/>
<evidence type="ECO:0000313" key="3">
    <source>
        <dbReference type="Proteomes" id="UP000030848"/>
    </source>
</evidence>
<dbReference type="CDD" id="cd02883">
    <property type="entry name" value="NUDIX_Hydrolase"/>
    <property type="match status" value="1"/>
</dbReference>
<evidence type="ECO:0008006" key="4">
    <source>
        <dbReference type="Google" id="ProtNLM"/>
    </source>
</evidence>
<feature type="region of interest" description="Disordered" evidence="1">
    <location>
        <begin position="131"/>
        <end position="161"/>
    </location>
</feature>
<evidence type="ECO:0000256" key="1">
    <source>
        <dbReference type="SAM" id="MobiDB-lite"/>
    </source>
</evidence>